<proteinExistence type="predicted"/>
<organism evidence="1 2">
    <name type="scientific">Gossypium arboreum</name>
    <name type="common">Tree cotton</name>
    <name type="synonym">Gossypium nanking</name>
    <dbReference type="NCBI Taxonomy" id="29729"/>
    <lineage>
        <taxon>Eukaryota</taxon>
        <taxon>Viridiplantae</taxon>
        <taxon>Streptophyta</taxon>
        <taxon>Embryophyta</taxon>
        <taxon>Tracheophyta</taxon>
        <taxon>Spermatophyta</taxon>
        <taxon>Magnoliopsida</taxon>
        <taxon>eudicotyledons</taxon>
        <taxon>Gunneridae</taxon>
        <taxon>Pentapetalae</taxon>
        <taxon>rosids</taxon>
        <taxon>malvids</taxon>
        <taxon>Malvales</taxon>
        <taxon>Malvaceae</taxon>
        <taxon>Malvoideae</taxon>
        <taxon>Gossypium</taxon>
    </lineage>
</organism>
<evidence type="ECO:0000313" key="1">
    <source>
        <dbReference type="EMBL" id="KHG20604.1"/>
    </source>
</evidence>
<dbReference type="EMBL" id="KN416177">
    <property type="protein sequence ID" value="KHG20604.1"/>
    <property type="molecule type" value="Genomic_DNA"/>
</dbReference>
<protein>
    <submittedName>
        <fullName evidence="1">Uncharacterized protein</fullName>
    </submittedName>
</protein>
<name>A0A0B0P8Y4_GOSAR</name>
<gene>
    <name evidence="1" type="ORF">F383_24954</name>
</gene>
<dbReference type="Proteomes" id="UP000032142">
    <property type="component" value="Unassembled WGS sequence"/>
</dbReference>
<evidence type="ECO:0000313" key="2">
    <source>
        <dbReference type="Proteomes" id="UP000032142"/>
    </source>
</evidence>
<keyword evidence="2" id="KW-1185">Reference proteome</keyword>
<reference evidence="2" key="1">
    <citation type="submission" date="2014-09" db="EMBL/GenBank/DDBJ databases">
        <authorList>
            <person name="Mudge J."/>
            <person name="Ramaraj T."/>
            <person name="Lindquist I.E."/>
            <person name="Bharti A.K."/>
            <person name="Sundararajan A."/>
            <person name="Cameron C.T."/>
            <person name="Woodward J.E."/>
            <person name="May G.D."/>
            <person name="Brubaker C."/>
            <person name="Broadhvest J."/>
            <person name="Wilkins T.A."/>
        </authorList>
    </citation>
    <scope>NUCLEOTIDE SEQUENCE</scope>
    <source>
        <strain evidence="2">cv. AKA8401</strain>
    </source>
</reference>
<sequence>MSQTGLTLPLIYRFQCHVLDRSYTDTQQADAMSQIGLTLACIYRG</sequence>
<dbReference type="AlphaFoldDB" id="A0A0B0P8Y4"/>
<accession>A0A0B0P8Y4</accession>